<accession>A0A382JAA5</accession>
<dbReference type="Pfam" id="PF00347">
    <property type="entry name" value="Ribosomal_L6"/>
    <property type="match status" value="1"/>
</dbReference>
<dbReference type="PANTHER" id="PTHR11655">
    <property type="entry name" value="60S/50S RIBOSOMAL PROTEIN L6/L9"/>
    <property type="match status" value="1"/>
</dbReference>
<feature type="non-terminal residue" evidence="4">
    <location>
        <position position="1"/>
    </location>
</feature>
<evidence type="ECO:0000259" key="3">
    <source>
        <dbReference type="Pfam" id="PF00347"/>
    </source>
</evidence>
<dbReference type="AlphaFoldDB" id="A0A382JAA5"/>
<dbReference type="InterPro" id="IPR036789">
    <property type="entry name" value="Ribosomal_uL6-like_a/b-dom_sf"/>
</dbReference>
<dbReference type="PRINTS" id="PR00059">
    <property type="entry name" value="RIBOSOMALL6"/>
</dbReference>
<keyword evidence="2" id="KW-0687">Ribonucleoprotein</keyword>
<protein>
    <recommendedName>
        <fullName evidence="3">Large ribosomal subunit protein uL6 alpha-beta domain-containing protein</fullName>
    </recommendedName>
</protein>
<dbReference type="GO" id="GO:0022625">
    <property type="term" value="C:cytosolic large ribosomal subunit"/>
    <property type="evidence" value="ECO:0007669"/>
    <property type="project" value="TreeGrafter"/>
</dbReference>
<sequence>SAIIGVSVGHEKILELSGVGFRAKLNGNILNLQIGLSHDVSYQIPEGIKILIEKSTIIKISGIDKELVGKVTSEIKMLKPVEPYKGKGITERGQYVIRKEGKKK</sequence>
<feature type="domain" description="Large ribosomal subunit protein uL6 alpha-beta" evidence="3">
    <location>
        <begin position="18"/>
        <end position="91"/>
    </location>
</feature>
<evidence type="ECO:0000256" key="2">
    <source>
        <dbReference type="ARBA" id="ARBA00023274"/>
    </source>
</evidence>
<dbReference type="Gene3D" id="3.90.930.12">
    <property type="entry name" value="Ribosomal protein L6, alpha-beta domain"/>
    <property type="match status" value="1"/>
</dbReference>
<evidence type="ECO:0000313" key="4">
    <source>
        <dbReference type="EMBL" id="SVC08688.1"/>
    </source>
</evidence>
<keyword evidence="1" id="KW-0689">Ribosomal protein</keyword>
<gene>
    <name evidence="4" type="ORF">METZ01_LOCUS261542</name>
</gene>
<dbReference type="SUPFAM" id="SSF56053">
    <property type="entry name" value="Ribosomal protein L6"/>
    <property type="match status" value="1"/>
</dbReference>
<dbReference type="GO" id="GO:0003735">
    <property type="term" value="F:structural constituent of ribosome"/>
    <property type="evidence" value="ECO:0007669"/>
    <property type="project" value="InterPro"/>
</dbReference>
<dbReference type="InterPro" id="IPR000702">
    <property type="entry name" value="Ribosomal_uL6-like"/>
</dbReference>
<dbReference type="PANTHER" id="PTHR11655:SF14">
    <property type="entry name" value="LARGE RIBOSOMAL SUBUNIT PROTEIN UL6M"/>
    <property type="match status" value="1"/>
</dbReference>
<organism evidence="4">
    <name type="scientific">marine metagenome</name>
    <dbReference type="NCBI Taxonomy" id="408172"/>
    <lineage>
        <taxon>unclassified sequences</taxon>
        <taxon>metagenomes</taxon>
        <taxon>ecological metagenomes</taxon>
    </lineage>
</organism>
<evidence type="ECO:0000256" key="1">
    <source>
        <dbReference type="ARBA" id="ARBA00022980"/>
    </source>
</evidence>
<dbReference type="GO" id="GO:0019843">
    <property type="term" value="F:rRNA binding"/>
    <property type="evidence" value="ECO:0007669"/>
    <property type="project" value="InterPro"/>
</dbReference>
<dbReference type="GO" id="GO:0002181">
    <property type="term" value="P:cytoplasmic translation"/>
    <property type="evidence" value="ECO:0007669"/>
    <property type="project" value="TreeGrafter"/>
</dbReference>
<name>A0A382JAA5_9ZZZZ</name>
<reference evidence="4" key="1">
    <citation type="submission" date="2018-05" db="EMBL/GenBank/DDBJ databases">
        <authorList>
            <person name="Lanie J.A."/>
            <person name="Ng W.-L."/>
            <person name="Kazmierczak K.M."/>
            <person name="Andrzejewski T.M."/>
            <person name="Davidsen T.M."/>
            <person name="Wayne K.J."/>
            <person name="Tettelin H."/>
            <person name="Glass J.I."/>
            <person name="Rusch D."/>
            <person name="Podicherti R."/>
            <person name="Tsui H.-C.T."/>
            <person name="Winkler M.E."/>
        </authorList>
    </citation>
    <scope>NUCLEOTIDE SEQUENCE</scope>
</reference>
<proteinExistence type="predicted"/>
<dbReference type="InterPro" id="IPR019906">
    <property type="entry name" value="Ribosomal_uL6_bac-type"/>
</dbReference>
<dbReference type="EMBL" id="UINC01072790">
    <property type="protein sequence ID" value="SVC08688.1"/>
    <property type="molecule type" value="Genomic_DNA"/>
</dbReference>
<dbReference type="InterPro" id="IPR020040">
    <property type="entry name" value="Ribosomal_uL6_a/b-dom"/>
</dbReference>